<feature type="transmembrane region" description="Helical" evidence="6">
    <location>
        <begin position="35"/>
        <end position="55"/>
    </location>
</feature>
<dbReference type="InterPro" id="IPR018614">
    <property type="entry name" value="KRTCAP2"/>
</dbReference>
<feature type="transmembrane region" description="Helical" evidence="6">
    <location>
        <begin position="6"/>
        <end position="23"/>
    </location>
</feature>
<proteinExistence type="inferred from homology"/>
<evidence type="ECO:0000313" key="7">
    <source>
        <dbReference type="EMBL" id="KAL0279131.1"/>
    </source>
</evidence>
<gene>
    <name evidence="7" type="ORF">PYX00_000746</name>
</gene>
<comment type="similarity">
    <text evidence="2">Belongs to the KRTCAP2 family.</text>
</comment>
<accession>A0AAW2IBJ9</accession>
<evidence type="ECO:0000256" key="4">
    <source>
        <dbReference type="ARBA" id="ARBA00022989"/>
    </source>
</evidence>
<name>A0AAW2IBJ9_9NEOP</name>
<comment type="subcellular location">
    <subcellularLocation>
        <location evidence="1">Membrane</location>
        <topology evidence="1">Multi-pass membrane protein</topology>
    </subcellularLocation>
</comment>
<organism evidence="7">
    <name type="scientific">Menopon gallinae</name>
    <name type="common">poultry shaft louse</name>
    <dbReference type="NCBI Taxonomy" id="328185"/>
    <lineage>
        <taxon>Eukaryota</taxon>
        <taxon>Metazoa</taxon>
        <taxon>Ecdysozoa</taxon>
        <taxon>Arthropoda</taxon>
        <taxon>Hexapoda</taxon>
        <taxon>Insecta</taxon>
        <taxon>Pterygota</taxon>
        <taxon>Neoptera</taxon>
        <taxon>Paraneoptera</taxon>
        <taxon>Psocodea</taxon>
        <taxon>Troctomorpha</taxon>
        <taxon>Phthiraptera</taxon>
        <taxon>Amblycera</taxon>
        <taxon>Menoponidae</taxon>
        <taxon>Menopon</taxon>
    </lineage>
</organism>
<protein>
    <recommendedName>
        <fullName evidence="8">Dolichyl-diphosphooligosaccharide--protein glycosyltransferase subunit KCP2</fullName>
    </recommendedName>
</protein>
<evidence type="ECO:0000256" key="6">
    <source>
        <dbReference type="SAM" id="Phobius"/>
    </source>
</evidence>
<dbReference type="PANTHER" id="PTHR32001:SF1">
    <property type="entry name" value="KERATINOCYTE-ASSOCIATED PROTEIN 2"/>
    <property type="match status" value="1"/>
</dbReference>
<evidence type="ECO:0000256" key="2">
    <source>
        <dbReference type="ARBA" id="ARBA00007279"/>
    </source>
</evidence>
<keyword evidence="3 6" id="KW-0812">Transmembrane</keyword>
<evidence type="ECO:0000256" key="3">
    <source>
        <dbReference type="ARBA" id="ARBA00022692"/>
    </source>
</evidence>
<reference evidence="7" key="1">
    <citation type="journal article" date="2024" name="Gigascience">
        <title>Chromosome-level genome of the poultry shaft louse Menopon gallinae provides insight into the host-switching and adaptive evolution of parasitic lice.</title>
        <authorList>
            <person name="Xu Y."/>
            <person name="Ma L."/>
            <person name="Liu S."/>
            <person name="Liang Y."/>
            <person name="Liu Q."/>
            <person name="He Z."/>
            <person name="Tian L."/>
            <person name="Duan Y."/>
            <person name="Cai W."/>
            <person name="Li H."/>
            <person name="Song F."/>
        </authorList>
    </citation>
    <scope>NUCLEOTIDE SEQUENCE</scope>
    <source>
        <strain evidence="7">Cailab_2023a</strain>
    </source>
</reference>
<dbReference type="GO" id="GO:0016020">
    <property type="term" value="C:membrane"/>
    <property type="evidence" value="ECO:0007669"/>
    <property type="project" value="UniProtKB-SubCell"/>
</dbReference>
<comment type="caution">
    <text evidence="7">The sequence shown here is derived from an EMBL/GenBank/DDBJ whole genome shotgun (WGS) entry which is preliminary data.</text>
</comment>
<evidence type="ECO:0008006" key="8">
    <source>
        <dbReference type="Google" id="ProtNLM"/>
    </source>
</evidence>
<dbReference type="EMBL" id="JARGDH010000001">
    <property type="protein sequence ID" value="KAL0279131.1"/>
    <property type="molecule type" value="Genomic_DNA"/>
</dbReference>
<dbReference type="PANTHER" id="PTHR32001">
    <property type="entry name" value="KERATINOCYTE-ASSOCIATED PROTEIN 2"/>
    <property type="match status" value="1"/>
</dbReference>
<dbReference type="AlphaFoldDB" id="A0AAW2IBJ9"/>
<sequence length="132" mass="14214">MAVGSGTSFILSSILSILLFSGMQVYRHSLAASPALTIIGGFLASVLFMLVLTAIGNIETAMFGKNFQTKLFPEVVFCMAVAVSSAGMIHRVCTTTCILFSLVALYYMNKLSQQTYNVPAVVPPPQGKRKKQ</sequence>
<dbReference type="Pfam" id="PF09775">
    <property type="entry name" value="Keratin_assoc"/>
    <property type="match status" value="1"/>
</dbReference>
<keyword evidence="5 6" id="KW-0472">Membrane</keyword>
<evidence type="ECO:0000256" key="1">
    <source>
        <dbReference type="ARBA" id="ARBA00004141"/>
    </source>
</evidence>
<keyword evidence="4 6" id="KW-1133">Transmembrane helix</keyword>
<evidence type="ECO:0000256" key="5">
    <source>
        <dbReference type="ARBA" id="ARBA00023136"/>
    </source>
</evidence>